<dbReference type="InterPro" id="IPR011990">
    <property type="entry name" value="TPR-like_helical_dom_sf"/>
</dbReference>
<dbReference type="PROSITE" id="PS51375">
    <property type="entry name" value="PPR"/>
    <property type="match status" value="5"/>
</dbReference>
<evidence type="ECO:0000256" key="2">
    <source>
        <dbReference type="ARBA" id="ARBA00061659"/>
    </source>
</evidence>
<dbReference type="Pfam" id="PF13041">
    <property type="entry name" value="PPR_2"/>
    <property type="match status" value="3"/>
</dbReference>
<keyword evidence="5" id="KW-1185">Reference proteome</keyword>
<dbReference type="GO" id="GO:0003723">
    <property type="term" value="F:RNA binding"/>
    <property type="evidence" value="ECO:0007669"/>
    <property type="project" value="InterPro"/>
</dbReference>
<feature type="repeat" description="PPR" evidence="3">
    <location>
        <begin position="473"/>
        <end position="507"/>
    </location>
</feature>
<dbReference type="GO" id="GO:0005739">
    <property type="term" value="C:mitochondrion"/>
    <property type="evidence" value="ECO:0007669"/>
    <property type="project" value="UniProtKB-ARBA"/>
</dbReference>
<gene>
    <name evidence="4" type="ORF">OIU85_008132</name>
</gene>
<proteinExistence type="inferred from homology"/>
<dbReference type="FunFam" id="1.25.40.10:FF:000205">
    <property type="entry name" value="Pentatricopeptide repeat-containing protein, mitochondrial"/>
    <property type="match status" value="1"/>
</dbReference>
<evidence type="ECO:0000313" key="4">
    <source>
        <dbReference type="EMBL" id="KAJ6677526.1"/>
    </source>
</evidence>
<evidence type="ECO:0000256" key="1">
    <source>
        <dbReference type="ARBA" id="ARBA00022737"/>
    </source>
</evidence>
<evidence type="ECO:0008006" key="6">
    <source>
        <dbReference type="Google" id="ProtNLM"/>
    </source>
</evidence>
<feature type="repeat" description="PPR" evidence="3">
    <location>
        <begin position="269"/>
        <end position="303"/>
    </location>
</feature>
<dbReference type="PANTHER" id="PTHR47926:SF372">
    <property type="entry name" value="PENTATRICOPEPTIDE REPEAT-CONTAINING PROTEIN"/>
    <property type="match status" value="1"/>
</dbReference>
<dbReference type="Pfam" id="PF01535">
    <property type="entry name" value="PPR"/>
    <property type="match status" value="3"/>
</dbReference>
<dbReference type="GO" id="GO:0099402">
    <property type="term" value="P:plant organ development"/>
    <property type="evidence" value="ECO:0007669"/>
    <property type="project" value="UniProtKB-ARBA"/>
</dbReference>
<dbReference type="PANTHER" id="PTHR47926">
    <property type="entry name" value="PENTATRICOPEPTIDE REPEAT-CONTAINING PROTEIN"/>
    <property type="match status" value="1"/>
</dbReference>
<comment type="caution">
    <text evidence="4">The sequence shown here is derived from an EMBL/GenBank/DDBJ whole genome shotgun (WGS) entry which is preliminary data.</text>
</comment>
<evidence type="ECO:0000313" key="5">
    <source>
        <dbReference type="Proteomes" id="UP001151529"/>
    </source>
</evidence>
<keyword evidence="1" id="KW-0677">Repeat</keyword>
<dbReference type="AlphaFoldDB" id="A0A9Q0NX14"/>
<dbReference type="SUPFAM" id="SSF48452">
    <property type="entry name" value="TPR-like"/>
    <property type="match status" value="1"/>
</dbReference>
<dbReference type="NCBIfam" id="TIGR00756">
    <property type="entry name" value="PPR"/>
    <property type="match status" value="4"/>
</dbReference>
<dbReference type="Gene3D" id="1.25.40.10">
    <property type="entry name" value="Tetratricopeptide repeat domain"/>
    <property type="match status" value="4"/>
</dbReference>
<dbReference type="InterPro" id="IPR046848">
    <property type="entry name" value="E_motif"/>
</dbReference>
<reference evidence="4" key="1">
    <citation type="submission" date="2022-11" db="EMBL/GenBank/DDBJ databases">
        <authorList>
            <person name="Hyden B.L."/>
            <person name="Feng K."/>
            <person name="Yates T."/>
            <person name="Jawdy S."/>
            <person name="Smart L.B."/>
            <person name="Muchero W."/>
        </authorList>
    </citation>
    <scope>NUCLEOTIDE SEQUENCE</scope>
    <source>
        <tissue evidence="4">Shoot tip</tissue>
    </source>
</reference>
<feature type="repeat" description="PPR" evidence="3">
    <location>
        <begin position="167"/>
        <end position="201"/>
    </location>
</feature>
<name>A0A9Q0NX14_SALVM</name>
<dbReference type="GO" id="GO:0009451">
    <property type="term" value="P:RNA modification"/>
    <property type="evidence" value="ECO:0007669"/>
    <property type="project" value="InterPro"/>
</dbReference>
<comment type="similarity">
    <text evidence="2">Belongs to the PPR family. PCMP-E subfamily.</text>
</comment>
<dbReference type="Pfam" id="PF20431">
    <property type="entry name" value="E_motif"/>
    <property type="match status" value="1"/>
</dbReference>
<dbReference type="OrthoDB" id="1929236at2759"/>
<organism evidence="4 5">
    <name type="scientific">Salix viminalis</name>
    <name type="common">Common osier</name>
    <name type="synonym">Basket willow</name>
    <dbReference type="NCBI Taxonomy" id="40686"/>
    <lineage>
        <taxon>Eukaryota</taxon>
        <taxon>Viridiplantae</taxon>
        <taxon>Streptophyta</taxon>
        <taxon>Embryophyta</taxon>
        <taxon>Tracheophyta</taxon>
        <taxon>Spermatophyta</taxon>
        <taxon>Magnoliopsida</taxon>
        <taxon>eudicotyledons</taxon>
        <taxon>Gunneridae</taxon>
        <taxon>Pentapetalae</taxon>
        <taxon>rosids</taxon>
        <taxon>fabids</taxon>
        <taxon>Malpighiales</taxon>
        <taxon>Salicaceae</taxon>
        <taxon>Saliceae</taxon>
        <taxon>Salix</taxon>
    </lineage>
</organism>
<accession>A0A9Q0NX14</accession>
<feature type="repeat" description="PPR" evidence="3">
    <location>
        <begin position="66"/>
        <end position="100"/>
    </location>
</feature>
<sequence>MRPLNSVIESSRYALCNVFLTHCQAFKSGIISHIYVANNILFRYSKCNFGDLNLARKLFDEMPNKDTVTWNTMITGYVESGNLGAAWEFLKSMKRRGFQADGYTFGSILKGVAHACRHDLGQQVHSLIIKIGYEQNVYASSALLDMYAKCERVEEAYDVFQCMPVRNFVSWNALIDGFVLVGDRETAFWLLHCMQKEGVRVEDGTFAPLLTLLDGDKFYKLTMQLHCKIIKHGLELYNALCNATLTAYSECGLLEDAKRVFDGAVGTRDLVTWNSMLVAYLVHDKDEDAFNLFLEMQGFGFEPDIYTYTCVISASFEAAHINYGKSLHALVIKRGLVESVTICNALITMYLKLNNKSMKAALNLFYSMKSKDRVSWNSILTGFSQMGFSEDALKLFGHMRSSLEEIDDYAYAAGLRSCSDLAILQLGQQIHLLTVKTGFVSNDFVASSLIFMYSKCGIIEDAWKCFEDTSKESSITWNSIMFAYAQHGQGDVALDLFSIMRERKVKLDHITFVAVLTACSHTGLVEQGRCFLKSMASDFGIPPRMEHYACAVDLFGRAGYLDAAKALIDSMPFQPNAMVLKTLLGACRACGNIELAAQVASQLLELEPEEHCTYVILSNMYGNLKRWDDKARVTRLMRERKVKKVPGWSWIEVKNEVHAFKAEDRSHPFSEDVYQILGELMEEMKKLHSPASSDSLMHDINYMYPHNDLSY</sequence>
<evidence type="ECO:0000256" key="3">
    <source>
        <dbReference type="PROSITE-ProRule" id="PRU00708"/>
    </source>
</evidence>
<dbReference type="InterPro" id="IPR046960">
    <property type="entry name" value="PPR_At4g14850-like_plant"/>
</dbReference>
<dbReference type="FunFam" id="1.25.40.10:FF:000158">
    <property type="entry name" value="pentatricopeptide repeat-containing protein At2g33680"/>
    <property type="match status" value="1"/>
</dbReference>
<reference evidence="4" key="2">
    <citation type="journal article" date="2023" name="Int. J. Mol. Sci.">
        <title>De Novo Assembly and Annotation of 11 Diverse Shrub Willow (Salix) Genomes Reveals Novel Gene Organization in Sex-Linked Regions.</title>
        <authorList>
            <person name="Hyden B."/>
            <person name="Feng K."/>
            <person name="Yates T.B."/>
            <person name="Jawdy S."/>
            <person name="Cereghino C."/>
            <person name="Smart L.B."/>
            <person name="Muchero W."/>
        </authorList>
    </citation>
    <scope>NUCLEOTIDE SEQUENCE [LARGE SCALE GENOMIC DNA]</scope>
    <source>
        <tissue evidence="4">Shoot tip</tissue>
    </source>
</reference>
<dbReference type="Proteomes" id="UP001151529">
    <property type="component" value="Chromosome 7"/>
</dbReference>
<feature type="repeat" description="PPR" evidence="3">
    <location>
        <begin position="372"/>
        <end position="402"/>
    </location>
</feature>
<dbReference type="InterPro" id="IPR002885">
    <property type="entry name" value="PPR_rpt"/>
</dbReference>
<dbReference type="EMBL" id="JAPFFL010000014">
    <property type="protein sequence ID" value="KAJ6677526.1"/>
    <property type="molecule type" value="Genomic_DNA"/>
</dbReference>
<protein>
    <recommendedName>
        <fullName evidence="6">Pentatricopeptide repeat-containing protein At3g25970</fullName>
    </recommendedName>
</protein>